<dbReference type="InterPro" id="IPR043745">
    <property type="entry name" value="DUF5690"/>
</dbReference>
<dbReference type="InterPro" id="IPR036259">
    <property type="entry name" value="MFS_trans_sf"/>
</dbReference>
<feature type="transmembrane region" description="Helical" evidence="1">
    <location>
        <begin position="262"/>
        <end position="284"/>
    </location>
</feature>
<feature type="transmembrane region" description="Helical" evidence="1">
    <location>
        <begin position="354"/>
        <end position="375"/>
    </location>
</feature>
<evidence type="ECO:0000313" key="2">
    <source>
        <dbReference type="EMBL" id="SHO64572.1"/>
    </source>
</evidence>
<dbReference type="SUPFAM" id="SSF103473">
    <property type="entry name" value="MFS general substrate transporter"/>
    <property type="match status" value="1"/>
</dbReference>
<feature type="transmembrane region" description="Helical" evidence="1">
    <location>
        <begin position="320"/>
        <end position="342"/>
    </location>
</feature>
<keyword evidence="3" id="KW-1185">Reference proteome</keyword>
<feature type="transmembrane region" description="Helical" evidence="1">
    <location>
        <begin position="141"/>
        <end position="161"/>
    </location>
</feature>
<evidence type="ECO:0000313" key="3">
    <source>
        <dbReference type="Proteomes" id="UP000184609"/>
    </source>
</evidence>
<keyword evidence="1" id="KW-0472">Membrane</keyword>
<sequence>MKNKLQKASSFQMSLFAALMAFLVYSSMYAFRKPFAVATFSNESFLGLDYKVWLIFAQTLGYMASKFYGIKKISELKEQGRARLIVSLIGISALGLLGFALVKGPLGILFFVLNGFPLGLIWGIVFHFLEGRRYTEMMGAVLAASFVFSSGFVKSVGQYLLQNWEVSEYWMPFLTGMVFFPLLGISVWMLNQVPAPTEEDKAMRSSRPPMEGKDRSSLWKEFKPGIILMILVYMMLTGLRDLRDNFVVEIWQGLNITADPGLLSQTEIPITLLMLGLMSLLVLVKNNKKAFFLNHWIIISGFSISILATLALQSGILPPFAWMVLVGAGVYMAYIPFNCLLFDRMIATFKSVGNVGFLMYLIDSFGYLGSSIILFAKQMGGLEQVSWLNFYTESVLVFLTISLVLMAGSFMYFQRKLKRKESSVMTEFSLIN</sequence>
<gene>
    <name evidence="2" type="ORF">SAMN04488108_3541</name>
</gene>
<feature type="transmembrane region" description="Helical" evidence="1">
    <location>
        <begin position="108"/>
        <end position="129"/>
    </location>
</feature>
<keyword evidence="1" id="KW-0812">Transmembrane</keyword>
<organism evidence="2 3">
    <name type="scientific">Algoriphagus zhangzhouensis</name>
    <dbReference type="NCBI Taxonomy" id="1073327"/>
    <lineage>
        <taxon>Bacteria</taxon>
        <taxon>Pseudomonadati</taxon>
        <taxon>Bacteroidota</taxon>
        <taxon>Cytophagia</taxon>
        <taxon>Cytophagales</taxon>
        <taxon>Cyclobacteriaceae</taxon>
        <taxon>Algoriphagus</taxon>
    </lineage>
</organism>
<feature type="transmembrane region" description="Helical" evidence="1">
    <location>
        <begin position="173"/>
        <end position="191"/>
    </location>
</feature>
<dbReference type="Pfam" id="PF18943">
    <property type="entry name" value="DUF5690"/>
    <property type="match status" value="1"/>
</dbReference>
<accession>A0A1M7ZIB9</accession>
<reference evidence="3" key="1">
    <citation type="submission" date="2016-12" db="EMBL/GenBank/DDBJ databases">
        <authorList>
            <person name="Varghese N."/>
            <person name="Submissions S."/>
        </authorList>
    </citation>
    <scope>NUCLEOTIDE SEQUENCE [LARGE SCALE GENOMIC DNA]</scope>
    <source>
        <strain evidence="3">DSM 25035</strain>
    </source>
</reference>
<evidence type="ECO:0008006" key="4">
    <source>
        <dbReference type="Google" id="ProtNLM"/>
    </source>
</evidence>
<feature type="transmembrane region" description="Helical" evidence="1">
    <location>
        <begin position="82"/>
        <end position="102"/>
    </location>
</feature>
<protein>
    <recommendedName>
        <fullName evidence="4">Sugar phosphate permease</fullName>
    </recommendedName>
</protein>
<feature type="transmembrane region" description="Helical" evidence="1">
    <location>
        <begin position="52"/>
        <end position="70"/>
    </location>
</feature>
<feature type="transmembrane region" description="Helical" evidence="1">
    <location>
        <begin position="296"/>
        <end position="314"/>
    </location>
</feature>
<feature type="transmembrane region" description="Helical" evidence="1">
    <location>
        <begin position="395"/>
        <end position="413"/>
    </location>
</feature>
<dbReference type="STRING" id="1073327.SAMN04488108_3541"/>
<name>A0A1M7ZIB9_9BACT</name>
<dbReference type="Proteomes" id="UP000184609">
    <property type="component" value="Unassembled WGS sequence"/>
</dbReference>
<dbReference type="AlphaFoldDB" id="A0A1M7ZIB9"/>
<keyword evidence="1" id="KW-1133">Transmembrane helix</keyword>
<evidence type="ECO:0000256" key="1">
    <source>
        <dbReference type="SAM" id="Phobius"/>
    </source>
</evidence>
<proteinExistence type="predicted"/>
<dbReference type="EMBL" id="FRXN01000005">
    <property type="protein sequence ID" value="SHO64572.1"/>
    <property type="molecule type" value="Genomic_DNA"/>
</dbReference>
<feature type="transmembrane region" description="Helical" evidence="1">
    <location>
        <begin position="225"/>
        <end position="242"/>
    </location>
</feature>